<dbReference type="SUPFAM" id="SSF53474">
    <property type="entry name" value="alpha/beta-Hydrolases"/>
    <property type="match status" value="1"/>
</dbReference>
<reference evidence="1 2" key="1">
    <citation type="submission" date="2010-08" db="EMBL/GenBank/DDBJ databases">
        <authorList>
            <person name="Muzny D."/>
            <person name="Qin X."/>
            <person name="Buhay C."/>
            <person name="Dugan-Rocha S."/>
            <person name="Ding Y."/>
            <person name="Chen G."/>
            <person name="Hawes A."/>
            <person name="Holder M."/>
            <person name="Jhangiani S."/>
            <person name="Johnson A."/>
            <person name="Khan Z."/>
            <person name="Li Z."/>
            <person name="Liu W."/>
            <person name="Liu X."/>
            <person name="Perez L."/>
            <person name="Shen H."/>
            <person name="Wang Q."/>
            <person name="Watt J."/>
            <person name="Xi L."/>
            <person name="Xin Y."/>
            <person name="Zhou J."/>
            <person name="Deng J."/>
            <person name="Jiang H."/>
            <person name="Liu Y."/>
            <person name="Qu J."/>
            <person name="Song X.-Z."/>
            <person name="Zhang L."/>
            <person name="Villasana D."/>
            <person name="Johnson A."/>
            <person name="Liu J."/>
            <person name="Liyanage D."/>
            <person name="Lorensuhewa L."/>
            <person name="Robinson T."/>
            <person name="Song A."/>
            <person name="Song B.-B."/>
            <person name="Dinh H."/>
            <person name="Thornton R."/>
            <person name="Coyle M."/>
            <person name="Francisco L."/>
            <person name="Jackson L."/>
            <person name="Javaid M."/>
            <person name="Korchina V."/>
            <person name="Kovar C."/>
            <person name="Mata R."/>
            <person name="Mathew T."/>
            <person name="Ngo R."/>
            <person name="Nguyen L."/>
            <person name="Nguyen N."/>
            <person name="Okwuonu G."/>
            <person name="Ongeri F."/>
            <person name="Pham C."/>
            <person name="Simmons D."/>
            <person name="Wilczek-Boney K."/>
            <person name="Hale W."/>
            <person name="Jakkamsetti A."/>
            <person name="Pham P."/>
            <person name="Ruth R."/>
            <person name="San Lucas F."/>
            <person name="Warren J."/>
            <person name="Zhang J."/>
            <person name="Zhao Z."/>
            <person name="Zhou C."/>
            <person name="Zhu D."/>
            <person name="Lee S."/>
            <person name="Bess C."/>
            <person name="Blankenburg K."/>
            <person name="Forbes L."/>
            <person name="Fu Q."/>
            <person name="Gubbala S."/>
            <person name="Hirani K."/>
            <person name="Jayaseelan J.C."/>
            <person name="Lara F."/>
            <person name="Munidasa M."/>
            <person name="Palculict T."/>
            <person name="Patil S."/>
            <person name="Pu L.-L."/>
            <person name="Saada N."/>
            <person name="Tang L."/>
            <person name="Weissenberger G."/>
            <person name="Zhu Y."/>
            <person name="Hemphill L."/>
            <person name="Shang Y."/>
            <person name="Youmans B."/>
            <person name="Ayvaz T."/>
            <person name="Ross M."/>
            <person name="Santibanez J."/>
            <person name="Aqrawi P."/>
            <person name="Gross S."/>
            <person name="Joshi V."/>
            <person name="Fowler G."/>
            <person name="Nazareth L."/>
            <person name="Reid J."/>
            <person name="Worley K."/>
            <person name="Petrosino J."/>
            <person name="Highlander S."/>
            <person name="Gibbs R."/>
        </authorList>
    </citation>
    <scope>NUCLEOTIDE SEQUENCE [LARGE SCALE GENOMIC DNA]</scope>
    <source>
        <strain evidence="1 2">ATCC 33035</strain>
    </source>
</reference>
<organism evidence="1 2">
    <name type="scientific">Corynebacterium pseudogenitalium ATCC 33035</name>
    <dbReference type="NCBI Taxonomy" id="525264"/>
    <lineage>
        <taxon>Bacteria</taxon>
        <taxon>Bacillati</taxon>
        <taxon>Actinomycetota</taxon>
        <taxon>Actinomycetes</taxon>
        <taxon>Mycobacteriales</taxon>
        <taxon>Corynebacteriaceae</taxon>
        <taxon>Corynebacterium</taxon>
    </lineage>
</organism>
<dbReference type="AlphaFoldDB" id="E2S7D4"/>
<dbReference type="eggNOG" id="COG1075">
    <property type="taxonomic scope" value="Bacteria"/>
</dbReference>
<name>E2S7D4_9CORY</name>
<dbReference type="Proteomes" id="UP000003020">
    <property type="component" value="Unassembled WGS sequence"/>
</dbReference>
<proteinExistence type="predicted"/>
<accession>E2S7D4</accession>
<comment type="caution">
    <text evidence="1">The sequence shown here is derived from an EMBL/GenBank/DDBJ whole genome shotgun (WGS) entry which is preliminary data.</text>
</comment>
<protein>
    <recommendedName>
        <fullName evidence="3">Triacylglycerol lipase</fullName>
    </recommendedName>
</protein>
<sequence>MPPRDGELPVILIPGTREDAYAKWAGLASRLARAGLCAYTFTDNPLVVDGHPVEWAVFSGDIRHSSKTLDSVVDRVLAATGAPAVNLVGYSQGSGPLPHHYIRELGGDRVVEQLIGTGASNHGPRAHSAADRFDVHPEMRHGYSRNAGKTNALAWEQQISGSMLLNELTIGDITRPGVRYTFLGTRHDNAVLPH</sequence>
<gene>
    <name evidence="1" type="ORF">HMPREF0305_12436</name>
</gene>
<evidence type="ECO:0008006" key="3">
    <source>
        <dbReference type="Google" id="ProtNLM"/>
    </source>
</evidence>
<dbReference type="Gene3D" id="3.40.50.1820">
    <property type="entry name" value="alpha/beta hydrolase"/>
    <property type="match status" value="1"/>
</dbReference>
<evidence type="ECO:0000313" key="1">
    <source>
        <dbReference type="EMBL" id="EFQ79281.1"/>
    </source>
</evidence>
<dbReference type="InterPro" id="IPR029058">
    <property type="entry name" value="AB_hydrolase_fold"/>
</dbReference>
<dbReference type="HOGENOM" id="CLU_1400437_0_0_11"/>
<dbReference type="EMBL" id="ABYQ02000016">
    <property type="protein sequence ID" value="EFQ79281.1"/>
    <property type="molecule type" value="Genomic_DNA"/>
</dbReference>
<evidence type="ECO:0000313" key="2">
    <source>
        <dbReference type="Proteomes" id="UP000003020"/>
    </source>
</evidence>
<keyword evidence="2" id="KW-1185">Reference proteome</keyword>